<dbReference type="GO" id="GO:0003676">
    <property type="term" value="F:nucleic acid binding"/>
    <property type="evidence" value="ECO:0007669"/>
    <property type="project" value="InterPro"/>
</dbReference>
<feature type="domain" description="DDE-1" evidence="1">
    <location>
        <begin position="93"/>
        <end position="192"/>
    </location>
</feature>
<dbReference type="AlphaFoldDB" id="A0A8K0CRB4"/>
<evidence type="ECO:0000259" key="1">
    <source>
        <dbReference type="Pfam" id="PF03184"/>
    </source>
</evidence>
<gene>
    <name evidence="2" type="ORF">ILUMI_16970</name>
</gene>
<dbReference type="Pfam" id="PF03184">
    <property type="entry name" value="DDE_1"/>
    <property type="match status" value="1"/>
</dbReference>
<evidence type="ECO:0000313" key="2">
    <source>
        <dbReference type="EMBL" id="KAF2889203.1"/>
    </source>
</evidence>
<name>A0A8K0CRB4_IGNLU</name>
<comment type="caution">
    <text evidence="2">The sequence shown here is derived from an EMBL/GenBank/DDBJ whole genome shotgun (WGS) entry which is preliminary data.</text>
</comment>
<evidence type="ECO:0000313" key="3">
    <source>
        <dbReference type="Proteomes" id="UP000801492"/>
    </source>
</evidence>
<proteinExistence type="predicted"/>
<organism evidence="2 3">
    <name type="scientific">Ignelater luminosus</name>
    <name type="common">Cucubano</name>
    <name type="synonym">Pyrophorus luminosus</name>
    <dbReference type="NCBI Taxonomy" id="2038154"/>
    <lineage>
        <taxon>Eukaryota</taxon>
        <taxon>Metazoa</taxon>
        <taxon>Ecdysozoa</taxon>
        <taxon>Arthropoda</taxon>
        <taxon>Hexapoda</taxon>
        <taxon>Insecta</taxon>
        <taxon>Pterygota</taxon>
        <taxon>Neoptera</taxon>
        <taxon>Endopterygota</taxon>
        <taxon>Coleoptera</taxon>
        <taxon>Polyphaga</taxon>
        <taxon>Elateriformia</taxon>
        <taxon>Elateroidea</taxon>
        <taxon>Elateridae</taxon>
        <taxon>Agrypninae</taxon>
        <taxon>Pyrophorini</taxon>
        <taxon>Ignelater</taxon>
    </lineage>
</organism>
<reference evidence="2" key="1">
    <citation type="submission" date="2019-08" db="EMBL/GenBank/DDBJ databases">
        <title>The genome of the North American firefly Photinus pyralis.</title>
        <authorList>
            <consortium name="Photinus pyralis genome working group"/>
            <person name="Fallon T.R."/>
            <person name="Sander Lower S.E."/>
            <person name="Weng J.-K."/>
        </authorList>
    </citation>
    <scope>NUCLEOTIDE SEQUENCE</scope>
    <source>
        <strain evidence="2">TRF0915ILg1</strain>
        <tissue evidence="2">Whole body</tissue>
    </source>
</reference>
<dbReference type="OrthoDB" id="10031330at2759"/>
<accession>A0A8K0CRB4</accession>
<dbReference type="InterPro" id="IPR004875">
    <property type="entry name" value="DDE_SF_endonuclease_dom"/>
</dbReference>
<dbReference type="Proteomes" id="UP000801492">
    <property type="component" value="Unassembled WGS sequence"/>
</dbReference>
<feature type="non-terminal residue" evidence="2">
    <location>
        <position position="1"/>
    </location>
</feature>
<dbReference type="EMBL" id="VTPC01069635">
    <property type="protein sequence ID" value="KAF2889203.1"/>
    <property type="molecule type" value="Genomic_DNA"/>
</dbReference>
<sequence length="247" mass="28761">YKEFMVRHPDISERLTQNLTNCRSDLTEDRIHNWFHEINDYLVANHLQAAVKHPRRIYNADGTAFFLAPKGAKCLIRKHDKTAYSFIGNGKKECLTCLITANALRNLLPPMLIYNYERFPAHIVNMMPKKWAIGKSESGWMPSQTFFDYVANIFNPWLSENEIPRPVLFFVNEHASHLTMDLSNFYSSISIILESESGGEEDFDILNIAKYIIIKYDDDYFPGKLFIMVMVPERRYCSENSKTSIKE</sequence>
<keyword evidence="3" id="KW-1185">Reference proteome</keyword>
<protein>
    <recommendedName>
        <fullName evidence="1">DDE-1 domain-containing protein</fullName>
    </recommendedName>
</protein>